<name>A0ABW5XD15_9MICO</name>
<gene>
    <name evidence="1" type="ORF">ACFSYH_04090</name>
</gene>
<proteinExistence type="predicted"/>
<dbReference type="SUPFAM" id="SSF53335">
    <property type="entry name" value="S-adenosyl-L-methionine-dependent methyltransferases"/>
    <property type="match status" value="1"/>
</dbReference>
<keyword evidence="2" id="KW-1185">Reference proteome</keyword>
<sequence>MLDLIPDAFAEIDTRFLEPAAGNGNFLVAILQRKIALITEERYGGTDGWFEFALLRCLASIYAIDISKENVGEARERLFALAIANAEFDDADASEGFRRAAREILRTNVVVGDSLNGADQIVLVEYTPLSGERFQRIPSELEQPEFDLFYLPPEPMPSVHYSELGE</sequence>
<comment type="caution">
    <text evidence="1">The sequence shown here is derived from an EMBL/GenBank/DDBJ whole genome shotgun (WGS) entry which is preliminary data.</text>
</comment>
<dbReference type="InterPro" id="IPR029063">
    <property type="entry name" value="SAM-dependent_MTases_sf"/>
</dbReference>
<evidence type="ECO:0000313" key="2">
    <source>
        <dbReference type="Proteomes" id="UP001597391"/>
    </source>
</evidence>
<dbReference type="Gene3D" id="3.40.50.150">
    <property type="entry name" value="Vaccinia Virus protein VP39"/>
    <property type="match status" value="1"/>
</dbReference>
<organism evidence="1 2">
    <name type="scientific">Populibacterium corticicola</name>
    <dbReference type="NCBI Taxonomy" id="1812826"/>
    <lineage>
        <taxon>Bacteria</taxon>
        <taxon>Bacillati</taxon>
        <taxon>Actinomycetota</taxon>
        <taxon>Actinomycetes</taxon>
        <taxon>Micrococcales</taxon>
        <taxon>Jonesiaceae</taxon>
        <taxon>Populibacterium</taxon>
    </lineage>
</organism>
<dbReference type="EMBL" id="JBHUOP010000002">
    <property type="protein sequence ID" value="MFD2839747.1"/>
    <property type="molecule type" value="Genomic_DNA"/>
</dbReference>
<reference evidence="2" key="1">
    <citation type="journal article" date="2019" name="Int. J. Syst. Evol. Microbiol.">
        <title>The Global Catalogue of Microorganisms (GCM) 10K type strain sequencing project: providing services to taxonomists for standard genome sequencing and annotation.</title>
        <authorList>
            <consortium name="The Broad Institute Genomics Platform"/>
            <consortium name="The Broad Institute Genome Sequencing Center for Infectious Disease"/>
            <person name="Wu L."/>
            <person name="Ma J."/>
        </authorList>
    </citation>
    <scope>NUCLEOTIDE SEQUENCE [LARGE SCALE GENOMIC DNA]</scope>
    <source>
        <strain evidence="2">KCTC 33576</strain>
    </source>
</reference>
<accession>A0ABW5XD15</accession>
<protein>
    <submittedName>
        <fullName evidence="1">Uncharacterized protein</fullName>
    </submittedName>
</protein>
<evidence type="ECO:0000313" key="1">
    <source>
        <dbReference type="EMBL" id="MFD2839747.1"/>
    </source>
</evidence>
<dbReference type="Proteomes" id="UP001597391">
    <property type="component" value="Unassembled WGS sequence"/>
</dbReference>